<dbReference type="EMBL" id="JAEUBE010000487">
    <property type="protein sequence ID" value="KAH3661349.1"/>
    <property type="molecule type" value="Genomic_DNA"/>
</dbReference>
<dbReference type="AlphaFoldDB" id="A0A9P8NYF2"/>
<protein>
    <submittedName>
        <fullName evidence="1">Uncharacterized protein</fullName>
    </submittedName>
</protein>
<organism evidence="1 2">
    <name type="scientific">Ogataea philodendri</name>
    <dbReference type="NCBI Taxonomy" id="1378263"/>
    <lineage>
        <taxon>Eukaryota</taxon>
        <taxon>Fungi</taxon>
        <taxon>Dikarya</taxon>
        <taxon>Ascomycota</taxon>
        <taxon>Saccharomycotina</taxon>
        <taxon>Pichiomycetes</taxon>
        <taxon>Pichiales</taxon>
        <taxon>Pichiaceae</taxon>
        <taxon>Ogataea</taxon>
    </lineage>
</organism>
<dbReference type="GeneID" id="70238720"/>
<evidence type="ECO:0000313" key="2">
    <source>
        <dbReference type="Proteomes" id="UP000769157"/>
    </source>
</evidence>
<dbReference type="Proteomes" id="UP000769157">
    <property type="component" value="Unassembled WGS sequence"/>
</dbReference>
<keyword evidence="2" id="KW-1185">Reference proteome</keyword>
<gene>
    <name evidence="1" type="ORF">OGAPHI_006756</name>
</gene>
<reference evidence="1" key="2">
    <citation type="submission" date="2021-01" db="EMBL/GenBank/DDBJ databases">
        <authorList>
            <person name="Schikora-Tamarit M.A."/>
        </authorList>
    </citation>
    <scope>NUCLEOTIDE SEQUENCE</scope>
    <source>
        <strain evidence="1">CBS6075</strain>
    </source>
</reference>
<sequence length="116" mass="12933">MRFNVLQRMHRQKALGGILSSISEDLSNTSRVVLNELGHIVDVFVDCNPTILDLVVLLQFLVGNHKLWVIFQLTSVPHGPSGSSKSNGSEGLETSIHQHHLERKIECKVNLVVKNN</sequence>
<proteinExistence type="predicted"/>
<reference evidence="1" key="1">
    <citation type="journal article" date="2021" name="Open Biol.">
        <title>Shared evolutionary footprints suggest mitochondrial oxidative damage underlies multiple complex I losses in fungi.</title>
        <authorList>
            <person name="Schikora-Tamarit M.A."/>
            <person name="Marcet-Houben M."/>
            <person name="Nosek J."/>
            <person name="Gabaldon T."/>
        </authorList>
    </citation>
    <scope>NUCLEOTIDE SEQUENCE</scope>
    <source>
        <strain evidence="1">CBS6075</strain>
    </source>
</reference>
<dbReference type="RefSeq" id="XP_046058473.1">
    <property type="nucleotide sequence ID" value="XM_046208076.1"/>
</dbReference>
<evidence type="ECO:0000313" key="1">
    <source>
        <dbReference type="EMBL" id="KAH3661349.1"/>
    </source>
</evidence>
<comment type="caution">
    <text evidence="1">The sequence shown here is derived from an EMBL/GenBank/DDBJ whole genome shotgun (WGS) entry which is preliminary data.</text>
</comment>
<name>A0A9P8NYF2_9ASCO</name>
<accession>A0A9P8NYF2</accession>